<sequence length="239" mass="27342">MTDALSLINFSMRDVDQAPESPGLYAWYVSFRAGPHDWKIKPGPNGDQAIEGFLNLLRKYAGYYEPLPIGLAGRGAYGAKWQGSLELDYPLREPQDETRVNEDDAAKRLDILMDSLDTEDRRRIMATILQRSAPVFSAPLYIGVAENLRQRLSQHRRDYTKSYDWLRDHPEDAEEVKARGKSFGARAAARNIAMEHLEAWVIDLADEENDEVTKKHLRNTAESAEWLLHRLYSPILGRQ</sequence>
<dbReference type="AlphaFoldDB" id="A0A6N7KV88"/>
<gene>
    <name evidence="1" type="ORF">F7Q99_21385</name>
</gene>
<dbReference type="Proteomes" id="UP000450000">
    <property type="component" value="Unassembled WGS sequence"/>
</dbReference>
<comment type="caution">
    <text evidence="1">The sequence shown here is derived from an EMBL/GenBank/DDBJ whole genome shotgun (WGS) entry which is preliminary data.</text>
</comment>
<dbReference type="CDD" id="cd00719">
    <property type="entry name" value="GIY-YIG_SF"/>
    <property type="match status" value="1"/>
</dbReference>
<keyword evidence="2" id="KW-1185">Reference proteome</keyword>
<dbReference type="RefSeq" id="WP_153463781.1">
    <property type="nucleotide sequence ID" value="NZ_WBOF01000001.1"/>
</dbReference>
<evidence type="ECO:0000313" key="1">
    <source>
        <dbReference type="EMBL" id="MQS14745.1"/>
    </source>
</evidence>
<dbReference type="OrthoDB" id="508483at2"/>
<accession>A0A6N7KV88</accession>
<name>A0A6N7KV88_9ACTN</name>
<proteinExistence type="predicted"/>
<evidence type="ECO:0000313" key="2">
    <source>
        <dbReference type="Proteomes" id="UP000450000"/>
    </source>
</evidence>
<dbReference type="EMBL" id="WBOF01000001">
    <property type="protein sequence ID" value="MQS14745.1"/>
    <property type="molecule type" value="Genomic_DNA"/>
</dbReference>
<organism evidence="1 2">
    <name type="scientific">Streptomyces kaniharaensis</name>
    <dbReference type="NCBI Taxonomy" id="212423"/>
    <lineage>
        <taxon>Bacteria</taxon>
        <taxon>Bacillati</taxon>
        <taxon>Actinomycetota</taxon>
        <taxon>Actinomycetes</taxon>
        <taxon>Kitasatosporales</taxon>
        <taxon>Streptomycetaceae</taxon>
        <taxon>Streptomyces</taxon>
    </lineage>
</organism>
<reference evidence="1 2" key="1">
    <citation type="submission" date="2019-09" db="EMBL/GenBank/DDBJ databases">
        <title>Genome Sequences of Streptomyces kaniharaensis ATCC 21070.</title>
        <authorList>
            <person name="Zhu W."/>
            <person name="De Crecy-Lagard V."/>
            <person name="Richards N.G."/>
        </authorList>
    </citation>
    <scope>NUCLEOTIDE SEQUENCE [LARGE SCALE GENOMIC DNA]</scope>
    <source>
        <strain evidence="1 2">SF-557</strain>
    </source>
</reference>
<protein>
    <submittedName>
        <fullName evidence="1">GIY-YIG nuclease family protein</fullName>
    </submittedName>
</protein>